<dbReference type="Pfam" id="PF00383">
    <property type="entry name" value="dCMP_cyt_deam_1"/>
    <property type="match status" value="1"/>
</dbReference>
<keyword evidence="8" id="KW-0862">Zinc</keyword>
<name>A0ABP1FMV0_9CHLO</name>
<dbReference type="EC" id="3.5.4.33" evidence="3"/>
<keyword evidence="5" id="KW-0819">tRNA processing</keyword>
<evidence type="ECO:0000256" key="7">
    <source>
        <dbReference type="ARBA" id="ARBA00022801"/>
    </source>
</evidence>
<dbReference type="SUPFAM" id="SSF53927">
    <property type="entry name" value="Cytidine deaminase-like"/>
    <property type="match status" value="1"/>
</dbReference>
<dbReference type="InterPro" id="IPR016192">
    <property type="entry name" value="APOBEC/CMP_deaminase_Zn-bd"/>
</dbReference>
<gene>
    <name evidence="12" type="primary">g3455</name>
    <name evidence="12" type="ORF">VP750_LOCUS2948</name>
</gene>
<dbReference type="InterPro" id="IPR016193">
    <property type="entry name" value="Cytidine_deaminase-like"/>
</dbReference>
<comment type="caution">
    <text evidence="12">The sequence shown here is derived from an EMBL/GenBank/DDBJ whole genome shotgun (WGS) entry which is preliminary data.</text>
</comment>
<accession>A0ABP1FMV0</accession>
<evidence type="ECO:0000256" key="6">
    <source>
        <dbReference type="ARBA" id="ARBA00022723"/>
    </source>
</evidence>
<feature type="region of interest" description="Disordered" evidence="10">
    <location>
        <begin position="212"/>
        <end position="234"/>
    </location>
</feature>
<evidence type="ECO:0000313" key="12">
    <source>
        <dbReference type="EMBL" id="CAL5221289.1"/>
    </source>
</evidence>
<dbReference type="HAMAP" id="MF_00972">
    <property type="entry name" value="tRNA_aden_deaminase"/>
    <property type="match status" value="1"/>
</dbReference>
<evidence type="ECO:0000256" key="3">
    <source>
        <dbReference type="ARBA" id="ARBA00012740"/>
    </source>
</evidence>
<comment type="cofactor">
    <cofactor evidence="1">
        <name>Zn(2+)</name>
        <dbReference type="ChEBI" id="CHEBI:29105"/>
    </cofactor>
</comment>
<comment type="similarity">
    <text evidence="2">Belongs to the cytidine and deoxycytidylate deaminase family. ADAT2 subfamily.</text>
</comment>
<keyword evidence="6" id="KW-0479">Metal-binding</keyword>
<evidence type="ECO:0000256" key="10">
    <source>
        <dbReference type="SAM" id="MobiDB-lite"/>
    </source>
</evidence>
<evidence type="ECO:0000256" key="8">
    <source>
        <dbReference type="ARBA" id="ARBA00022833"/>
    </source>
</evidence>
<evidence type="ECO:0000256" key="4">
    <source>
        <dbReference type="ARBA" id="ARBA00019216"/>
    </source>
</evidence>
<reference evidence="12 13" key="1">
    <citation type="submission" date="2024-06" db="EMBL/GenBank/DDBJ databases">
        <authorList>
            <person name="Kraege A."/>
            <person name="Thomma B."/>
        </authorList>
    </citation>
    <scope>NUCLEOTIDE SEQUENCE [LARGE SCALE GENOMIC DNA]</scope>
</reference>
<dbReference type="Proteomes" id="UP001497392">
    <property type="component" value="Unassembled WGS sequence"/>
</dbReference>
<dbReference type="EMBL" id="CAXHTA020000005">
    <property type="protein sequence ID" value="CAL5221289.1"/>
    <property type="molecule type" value="Genomic_DNA"/>
</dbReference>
<keyword evidence="13" id="KW-1185">Reference proteome</keyword>
<dbReference type="PROSITE" id="PS51747">
    <property type="entry name" value="CYT_DCMP_DEAMINASES_2"/>
    <property type="match status" value="1"/>
</dbReference>
<dbReference type="InterPro" id="IPR028883">
    <property type="entry name" value="tRNA_aden_deaminase"/>
</dbReference>
<proteinExistence type="inferred from homology"/>
<sequence>MRAPPTCLLSQRILQGAVIRSRAVCHAVAAEEVFMQGEADKVFMTIALDEARQGAANGEVPVGAVLVRDSNILVRAHNLVEQHGDPTAHAEMVVIRQAAAQGLGRWDLQEATLYVTLEPCAMCAGAILISRVGTVVYGARSTLLGADGTWMQLFPCQHDSESSAGSGEVLWPGKPHPFHPSLQVRRGVLAEESGALMKDFFRARRIENDGRSLDAASTGPADNLSATDLGMPET</sequence>
<evidence type="ECO:0000256" key="1">
    <source>
        <dbReference type="ARBA" id="ARBA00001947"/>
    </source>
</evidence>
<keyword evidence="7" id="KW-0378">Hydrolase</keyword>
<dbReference type="PANTHER" id="PTHR11079:SF179">
    <property type="entry name" value="TRNA(ADENINE(34)) DEAMINASE, CHLOROPLASTIC"/>
    <property type="match status" value="1"/>
</dbReference>
<dbReference type="CDD" id="cd01285">
    <property type="entry name" value="nucleoside_deaminase"/>
    <property type="match status" value="1"/>
</dbReference>
<dbReference type="PANTHER" id="PTHR11079">
    <property type="entry name" value="CYTOSINE DEAMINASE FAMILY MEMBER"/>
    <property type="match status" value="1"/>
</dbReference>
<evidence type="ECO:0000256" key="9">
    <source>
        <dbReference type="ARBA" id="ARBA00048045"/>
    </source>
</evidence>
<comment type="catalytic activity">
    <reaction evidence="9">
        <text>adenosine(34) in tRNA + H2O + H(+) = inosine(34) in tRNA + NH4(+)</text>
        <dbReference type="Rhea" id="RHEA:43168"/>
        <dbReference type="Rhea" id="RHEA-COMP:10373"/>
        <dbReference type="Rhea" id="RHEA-COMP:10374"/>
        <dbReference type="ChEBI" id="CHEBI:15377"/>
        <dbReference type="ChEBI" id="CHEBI:15378"/>
        <dbReference type="ChEBI" id="CHEBI:28938"/>
        <dbReference type="ChEBI" id="CHEBI:74411"/>
        <dbReference type="ChEBI" id="CHEBI:82852"/>
        <dbReference type="EC" id="3.5.4.33"/>
    </reaction>
</comment>
<dbReference type="InterPro" id="IPR002125">
    <property type="entry name" value="CMP_dCMP_dom"/>
</dbReference>
<evidence type="ECO:0000313" key="13">
    <source>
        <dbReference type="Proteomes" id="UP001497392"/>
    </source>
</evidence>
<evidence type="ECO:0000259" key="11">
    <source>
        <dbReference type="PROSITE" id="PS51747"/>
    </source>
</evidence>
<dbReference type="Gene3D" id="3.40.140.10">
    <property type="entry name" value="Cytidine Deaminase, domain 2"/>
    <property type="match status" value="1"/>
</dbReference>
<protein>
    <recommendedName>
        <fullName evidence="4">tRNA-specific adenosine deaminase 2</fullName>
        <ecNumber evidence="3">3.5.4.33</ecNumber>
    </recommendedName>
</protein>
<evidence type="ECO:0000256" key="2">
    <source>
        <dbReference type="ARBA" id="ARBA00010669"/>
    </source>
</evidence>
<organism evidence="12 13">
    <name type="scientific">Coccomyxa viridis</name>
    <dbReference type="NCBI Taxonomy" id="1274662"/>
    <lineage>
        <taxon>Eukaryota</taxon>
        <taxon>Viridiplantae</taxon>
        <taxon>Chlorophyta</taxon>
        <taxon>core chlorophytes</taxon>
        <taxon>Trebouxiophyceae</taxon>
        <taxon>Trebouxiophyceae incertae sedis</taxon>
        <taxon>Coccomyxaceae</taxon>
        <taxon>Coccomyxa</taxon>
    </lineage>
</organism>
<dbReference type="PROSITE" id="PS00903">
    <property type="entry name" value="CYT_DCMP_DEAMINASES_1"/>
    <property type="match status" value="1"/>
</dbReference>
<evidence type="ECO:0000256" key="5">
    <source>
        <dbReference type="ARBA" id="ARBA00022694"/>
    </source>
</evidence>
<feature type="domain" description="CMP/dCMP-type deaminase" evidence="11">
    <location>
        <begin position="38"/>
        <end position="161"/>
    </location>
</feature>